<evidence type="ECO:0000313" key="2">
    <source>
        <dbReference type="EMBL" id="PKQ60245.1"/>
    </source>
</evidence>
<dbReference type="EMBL" id="MVDD01000031">
    <property type="protein sequence ID" value="PKQ60245.1"/>
    <property type="molecule type" value="Genomic_DNA"/>
</dbReference>
<gene>
    <name evidence="2" type="ORF">BZG02_20075</name>
</gene>
<keyword evidence="3" id="KW-1185">Reference proteome</keyword>
<sequence>MKQILLIFCIFCYLLTVNAQTNKPFPYLTSITNSDDSKVQLFIDKNKSEIFNVKLKELDKNHPLHISTDCESEMTLLAITEIDNSNKKYAIIYGYCPEPEFNIYDANDLDNYIGAIGGLELYIPGNGNLYVSGHVNSNFNLKRKLTFIDNEIKEVEQPQYYVGLKTKTLNSITLYKTKELKNEVAKLPENYKIEVILAESSYKLDEYYLVKTEFGLIGWTKVKAGQYKSIDIEGIYWAGD</sequence>
<reference evidence="2 3" key="1">
    <citation type="journal article" date="2017" name="Front. Microbiol.">
        <title>Labilibaculum manganireducens gen. nov., sp. nov. and Labilibaculum filiforme sp. nov., Novel Bacteroidetes Isolated from Subsurface Sediments of the Baltic Sea.</title>
        <authorList>
            <person name="Vandieken V."/>
            <person name="Marshall I.P."/>
            <person name="Niemann H."/>
            <person name="Engelen B."/>
            <person name="Cypionka H."/>
        </authorList>
    </citation>
    <scope>NUCLEOTIDE SEQUENCE [LARGE SCALE GENOMIC DNA]</scope>
    <source>
        <strain evidence="2 3">59.16B</strain>
    </source>
</reference>
<evidence type="ECO:0000313" key="3">
    <source>
        <dbReference type="Proteomes" id="UP000233535"/>
    </source>
</evidence>
<evidence type="ECO:0000256" key="1">
    <source>
        <dbReference type="SAM" id="SignalP"/>
    </source>
</evidence>
<dbReference type="AlphaFoldDB" id="A0A2N3HQB1"/>
<organism evidence="2 3">
    <name type="scientific">Labilibaculum filiforme</name>
    <dbReference type="NCBI Taxonomy" id="1940526"/>
    <lineage>
        <taxon>Bacteria</taxon>
        <taxon>Pseudomonadati</taxon>
        <taxon>Bacteroidota</taxon>
        <taxon>Bacteroidia</taxon>
        <taxon>Marinilabiliales</taxon>
        <taxon>Marinifilaceae</taxon>
        <taxon>Labilibaculum</taxon>
    </lineage>
</organism>
<proteinExistence type="predicted"/>
<dbReference type="Proteomes" id="UP000233535">
    <property type="component" value="Unassembled WGS sequence"/>
</dbReference>
<keyword evidence="1" id="KW-0732">Signal</keyword>
<dbReference type="OrthoDB" id="1115033at2"/>
<name>A0A2N3HQB1_9BACT</name>
<comment type="caution">
    <text evidence="2">The sequence shown here is derived from an EMBL/GenBank/DDBJ whole genome shotgun (WGS) entry which is preliminary data.</text>
</comment>
<protein>
    <recommendedName>
        <fullName evidence="4">SH3b domain-containing protein</fullName>
    </recommendedName>
</protein>
<feature type="signal peptide" evidence="1">
    <location>
        <begin position="1"/>
        <end position="19"/>
    </location>
</feature>
<dbReference type="RefSeq" id="WP_101263545.1">
    <property type="nucleotide sequence ID" value="NZ_MVDD01000031.1"/>
</dbReference>
<evidence type="ECO:0008006" key="4">
    <source>
        <dbReference type="Google" id="ProtNLM"/>
    </source>
</evidence>
<feature type="chain" id="PRO_5014943531" description="SH3b domain-containing protein" evidence="1">
    <location>
        <begin position="20"/>
        <end position="240"/>
    </location>
</feature>
<accession>A0A2N3HQB1</accession>